<comment type="catalytic activity">
    <reaction evidence="7">
        <text>[protein]-dithiol + NADP(+) = [protein]-disulfide + NADPH + H(+)</text>
        <dbReference type="Rhea" id="RHEA:18753"/>
        <dbReference type="Rhea" id="RHEA-COMP:10593"/>
        <dbReference type="Rhea" id="RHEA-COMP:10594"/>
        <dbReference type="ChEBI" id="CHEBI:15378"/>
        <dbReference type="ChEBI" id="CHEBI:29950"/>
        <dbReference type="ChEBI" id="CHEBI:50058"/>
        <dbReference type="ChEBI" id="CHEBI:57783"/>
        <dbReference type="ChEBI" id="CHEBI:58349"/>
        <dbReference type="EC" id="1.8.1.8"/>
    </reaction>
</comment>
<dbReference type="Pfam" id="PF13905">
    <property type="entry name" value="Thioredoxin_8"/>
    <property type="match status" value="2"/>
</dbReference>
<feature type="region of interest" description="Disordered" evidence="8">
    <location>
        <begin position="392"/>
        <end position="413"/>
    </location>
</feature>
<evidence type="ECO:0000256" key="6">
    <source>
        <dbReference type="ARBA" id="ARBA00047388"/>
    </source>
</evidence>
<dbReference type="Proteomes" id="UP000228380">
    <property type="component" value="Chromosome 11"/>
</dbReference>
<proteinExistence type="inferred from homology"/>
<evidence type="ECO:0000256" key="4">
    <source>
        <dbReference type="ARBA" id="ARBA00023027"/>
    </source>
</evidence>
<evidence type="ECO:0000256" key="8">
    <source>
        <dbReference type="SAM" id="MobiDB-lite"/>
    </source>
</evidence>
<dbReference type="KEGG" id="pda:103719108"/>
<evidence type="ECO:0000256" key="2">
    <source>
        <dbReference type="ARBA" id="ARBA00022737"/>
    </source>
</evidence>
<accession>A0A8B7CTU5</accession>
<comment type="catalytic activity">
    <reaction evidence="6">
        <text>[protein]-dithiol + NAD(+) = [protein]-disulfide + NADH + H(+)</text>
        <dbReference type="Rhea" id="RHEA:18749"/>
        <dbReference type="Rhea" id="RHEA-COMP:10593"/>
        <dbReference type="Rhea" id="RHEA-COMP:10594"/>
        <dbReference type="ChEBI" id="CHEBI:15378"/>
        <dbReference type="ChEBI" id="CHEBI:29950"/>
        <dbReference type="ChEBI" id="CHEBI:50058"/>
        <dbReference type="ChEBI" id="CHEBI:57540"/>
        <dbReference type="ChEBI" id="CHEBI:57945"/>
        <dbReference type="EC" id="1.8.1.8"/>
    </reaction>
</comment>
<keyword evidence="2" id="KW-0677">Repeat</keyword>
<organism evidence="10 11">
    <name type="scientific">Phoenix dactylifera</name>
    <name type="common">Date palm</name>
    <dbReference type="NCBI Taxonomy" id="42345"/>
    <lineage>
        <taxon>Eukaryota</taxon>
        <taxon>Viridiplantae</taxon>
        <taxon>Streptophyta</taxon>
        <taxon>Embryophyta</taxon>
        <taxon>Tracheophyta</taxon>
        <taxon>Spermatophyta</taxon>
        <taxon>Magnoliopsida</taxon>
        <taxon>Liliopsida</taxon>
        <taxon>Arecaceae</taxon>
        <taxon>Coryphoideae</taxon>
        <taxon>Phoeniceae</taxon>
        <taxon>Phoenix</taxon>
    </lineage>
</organism>
<evidence type="ECO:0000313" key="10">
    <source>
        <dbReference type="Proteomes" id="UP000228380"/>
    </source>
</evidence>
<evidence type="ECO:0000313" key="11">
    <source>
        <dbReference type="RefSeq" id="XP_008806406.1"/>
    </source>
</evidence>
<comment type="similarity">
    <text evidence="5">Belongs to the nucleoredoxin family.</text>
</comment>
<feature type="compositionally biased region" description="Polar residues" evidence="8">
    <location>
        <begin position="393"/>
        <end position="413"/>
    </location>
</feature>
<feature type="domain" description="Thioredoxin" evidence="9">
    <location>
        <begin position="165"/>
        <end position="331"/>
    </location>
</feature>
<dbReference type="PANTHER" id="PTHR13871">
    <property type="entry name" value="THIOREDOXIN"/>
    <property type="match status" value="1"/>
</dbReference>
<evidence type="ECO:0000256" key="3">
    <source>
        <dbReference type="ARBA" id="ARBA00023002"/>
    </source>
</evidence>
<dbReference type="InterPro" id="IPR046349">
    <property type="entry name" value="C1-like_sf"/>
</dbReference>
<dbReference type="PANTHER" id="PTHR13871:SF7">
    <property type="entry name" value="NUCLEOREDOXIN 2-RELATED"/>
    <property type="match status" value="1"/>
</dbReference>
<dbReference type="PROSITE" id="PS51352">
    <property type="entry name" value="THIOREDOXIN_2"/>
    <property type="match status" value="1"/>
</dbReference>
<dbReference type="OrthoDB" id="409136at2759"/>
<dbReference type="InterPro" id="IPR013766">
    <property type="entry name" value="Thioredoxin_domain"/>
</dbReference>
<protein>
    <recommendedName>
        <fullName evidence="1">protein-disulfide reductase</fullName>
        <ecNumber evidence="1">1.8.1.8</ecNumber>
    </recommendedName>
</protein>
<keyword evidence="10" id="KW-1185">Reference proteome</keyword>
<dbReference type="GeneID" id="103719108"/>
<evidence type="ECO:0000256" key="1">
    <source>
        <dbReference type="ARBA" id="ARBA00012612"/>
    </source>
</evidence>
<reference evidence="11" key="2">
    <citation type="submission" date="2025-08" db="UniProtKB">
        <authorList>
            <consortium name="RefSeq"/>
        </authorList>
    </citation>
    <scope>IDENTIFICATION</scope>
    <source>
        <tissue evidence="11">Young leaves</tissue>
    </source>
</reference>
<dbReference type="RefSeq" id="XP_008806406.1">
    <property type="nucleotide sequence ID" value="XM_008808184.3"/>
</dbReference>
<reference evidence="10" key="1">
    <citation type="journal article" date="2019" name="Nat. Commun.">
        <title>Genome-wide association mapping of date palm fruit traits.</title>
        <authorList>
            <person name="Hazzouri K.M."/>
            <person name="Gros-Balthazard M."/>
            <person name="Flowers J.M."/>
            <person name="Copetti D."/>
            <person name="Lemansour A."/>
            <person name="Lebrun M."/>
            <person name="Masmoudi K."/>
            <person name="Ferrand S."/>
            <person name="Dhar M.I."/>
            <person name="Fresquez Z.A."/>
            <person name="Rosas U."/>
            <person name="Zhang J."/>
            <person name="Talag J."/>
            <person name="Lee S."/>
            <person name="Kudrna D."/>
            <person name="Powell R.F."/>
            <person name="Leitch I.J."/>
            <person name="Krueger R.R."/>
            <person name="Wing R.A."/>
            <person name="Amiri K.M.A."/>
            <person name="Purugganan M.D."/>
        </authorList>
    </citation>
    <scope>NUCLEOTIDE SEQUENCE [LARGE SCALE GENOMIC DNA]</scope>
    <source>
        <strain evidence="10">cv. Khalas</strain>
    </source>
</reference>
<evidence type="ECO:0000259" key="9">
    <source>
        <dbReference type="PROSITE" id="PS51352"/>
    </source>
</evidence>
<dbReference type="EC" id="1.8.1.8" evidence="1"/>
<evidence type="ECO:0000256" key="5">
    <source>
        <dbReference type="ARBA" id="ARBA00025782"/>
    </source>
</evidence>
<keyword evidence="3" id="KW-0560">Oxidoreductase</keyword>
<gene>
    <name evidence="11" type="primary">LOC103719108</name>
</gene>
<dbReference type="InterPro" id="IPR012336">
    <property type="entry name" value="Thioredoxin-like_fold"/>
</dbReference>
<name>A0A8B7CTU5_PHODC</name>
<dbReference type="InterPro" id="IPR036249">
    <property type="entry name" value="Thioredoxin-like_sf"/>
</dbReference>
<dbReference type="GO" id="GO:0047134">
    <property type="term" value="F:protein-disulfide reductase [NAD(P)H] activity"/>
    <property type="evidence" value="ECO:0007669"/>
    <property type="project" value="UniProtKB-EC"/>
</dbReference>
<evidence type="ECO:0000256" key="7">
    <source>
        <dbReference type="ARBA" id="ARBA00047804"/>
    </source>
</evidence>
<dbReference type="SUPFAM" id="SSF52833">
    <property type="entry name" value="Thioredoxin-like"/>
    <property type="match status" value="2"/>
</dbReference>
<dbReference type="SUPFAM" id="SSF57889">
    <property type="entry name" value="Cysteine-rich domain"/>
    <property type="match status" value="1"/>
</dbReference>
<dbReference type="InterPro" id="IPR052259">
    <property type="entry name" value="Nucleoredoxin-like"/>
</dbReference>
<dbReference type="Gene3D" id="3.40.30.10">
    <property type="entry name" value="Glutaredoxin"/>
    <property type="match status" value="2"/>
</dbReference>
<sequence>MAAPKTGLAAATEDGIDLFTVLSTDFLLSPSGNKVDLKELEGKTIGLYFAANWYSKCETFTPVLARVYHQLKELGSEFEVVYVSSDEDHASFERFHSLMLWPAIPFSDLKSRRSLTQRFQIEGIPSLIILNSKGELIRTDGVELVNRYECRAFPFTSERMAELEADEKAKHASQTLEKLLSLHGRDCVISHEQQVPISKLVGKTVGLYFSAQECLPCTKFTSKLASIYDNLKEKNEEFEIVFVSMDKDEAGYLQCYSEMPWLALPYNDESSRALARYFDLQGIPALIIIGPDGKTVTKEGRNLINLHLEMAFPFTEAQIRLLQEKLDEEAKGYPSTFHHVGHRHILNLVSENRGGGPYICCECEEQGLGWAYQCLGCGYEIHLKCGREAEGESTGTKQAETDNSSCAFSSSGL</sequence>
<keyword evidence="4" id="KW-0520">NAD</keyword>
<dbReference type="AlphaFoldDB" id="A0A8B7CTU5"/>